<comment type="subcellular location">
    <subcellularLocation>
        <location evidence="1">Endomembrane system</location>
        <topology evidence="1">Multi-pass membrane protein</topology>
    </subcellularLocation>
</comment>
<reference evidence="4 5" key="1">
    <citation type="submission" date="2023-04" db="EMBL/GenBank/DDBJ databases">
        <title>Genome Sequence of Selenomonas sputigena ATCC 33150.</title>
        <authorList>
            <person name="Miller D.P."/>
            <person name="Anvari S."/>
            <person name="Polson S.W."/>
            <person name="Macdonald M."/>
            <person name="Mcdowell J.V."/>
        </authorList>
    </citation>
    <scope>NUCLEOTIDE SEQUENCE [LARGE SCALE GENOMIC DNA]</scope>
    <source>
        <strain evidence="4 5">ATCC 33150</strain>
    </source>
</reference>
<keyword evidence="5" id="KW-1185">Reference proteome</keyword>
<feature type="transmembrane region" description="Helical" evidence="3">
    <location>
        <begin position="127"/>
        <end position="148"/>
    </location>
</feature>
<proteinExistence type="predicted"/>
<sequence>MDEKTFRLLYVLTDLALPLIAGYLAYHRRIVSDALCNKIIRFNIIAMATLLAFLSFWVMPLSKSLLWLPLFSALYMLVPGVIAALTFARRFRDPLGRGAYYMSAMLTNIGTIAGLSAFILYDETGFAYVQIVSSFQVALLVLVCFPLAAMFRAKASADSRRVHLSLRELFLTPNQIPVLGLIGGLALNLSGLERPAVLGAAFQTLVHIGAWTALFPVGCLVEFSRARSYMLKTANLLPLRFIVTPLVFLVLCHLLFDDPTLIGSLLLIAAAPTAINAVLTARLYRLNVDLAIASFLVTTVIYLAVFFPLFFLYVTNGGVL</sequence>
<keyword evidence="3" id="KW-0472">Membrane</keyword>
<accession>A0ABV3X4F2</accession>
<comment type="caution">
    <text evidence="4">The sequence shown here is derived from an EMBL/GenBank/DDBJ whole genome shotgun (WGS) entry which is preliminary data.</text>
</comment>
<feature type="transmembrane region" description="Helical" evidence="3">
    <location>
        <begin position="262"/>
        <end position="284"/>
    </location>
</feature>
<evidence type="ECO:0000313" key="5">
    <source>
        <dbReference type="Proteomes" id="UP001559623"/>
    </source>
</evidence>
<dbReference type="PANTHER" id="PTHR36838:SF3">
    <property type="entry name" value="TRANSPORTER AUXIN EFFLUX CARRIER EC FAMILY"/>
    <property type="match status" value="1"/>
</dbReference>
<feature type="transmembrane region" description="Helical" evidence="3">
    <location>
        <begin position="65"/>
        <end position="87"/>
    </location>
</feature>
<evidence type="ECO:0000256" key="1">
    <source>
        <dbReference type="ARBA" id="ARBA00004127"/>
    </source>
</evidence>
<feature type="transmembrane region" description="Helical" evidence="3">
    <location>
        <begin position="39"/>
        <end position="59"/>
    </location>
</feature>
<feature type="transmembrane region" description="Helical" evidence="3">
    <location>
        <begin position="201"/>
        <end position="224"/>
    </location>
</feature>
<dbReference type="PANTHER" id="PTHR36838">
    <property type="entry name" value="AUXIN EFFLUX CARRIER FAMILY PROTEIN"/>
    <property type="match status" value="1"/>
</dbReference>
<evidence type="ECO:0000256" key="3">
    <source>
        <dbReference type="SAM" id="Phobius"/>
    </source>
</evidence>
<organism evidence="4 5">
    <name type="scientific">Selenomonas sputigena</name>
    <dbReference type="NCBI Taxonomy" id="69823"/>
    <lineage>
        <taxon>Bacteria</taxon>
        <taxon>Bacillati</taxon>
        <taxon>Bacillota</taxon>
        <taxon>Negativicutes</taxon>
        <taxon>Selenomonadales</taxon>
        <taxon>Selenomonadaceae</taxon>
        <taxon>Selenomonas</taxon>
    </lineage>
</organism>
<keyword evidence="3" id="KW-1133">Transmembrane helix</keyword>
<feature type="transmembrane region" description="Helical" evidence="3">
    <location>
        <begin position="99"/>
        <end position="121"/>
    </location>
</feature>
<dbReference type="Proteomes" id="UP001559623">
    <property type="component" value="Unassembled WGS sequence"/>
</dbReference>
<evidence type="ECO:0000313" key="4">
    <source>
        <dbReference type="EMBL" id="MEX5284978.1"/>
    </source>
</evidence>
<feature type="transmembrane region" description="Helical" evidence="3">
    <location>
        <begin position="169"/>
        <end position="189"/>
    </location>
</feature>
<dbReference type="EMBL" id="JARVLH010000002">
    <property type="protein sequence ID" value="MEX5284978.1"/>
    <property type="molecule type" value="Genomic_DNA"/>
</dbReference>
<dbReference type="Gene3D" id="1.20.1530.20">
    <property type="match status" value="1"/>
</dbReference>
<feature type="transmembrane region" description="Helical" evidence="3">
    <location>
        <begin position="236"/>
        <end position="256"/>
    </location>
</feature>
<keyword evidence="3" id="KW-0812">Transmembrane</keyword>
<name>A0ABV3X4F2_9FIRM</name>
<protein>
    <submittedName>
        <fullName evidence="4">Transporter</fullName>
    </submittedName>
</protein>
<feature type="transmembrane region" description="Helical" evidence="3">
    <location>
        <begin position="6"/>
        <end position="27"/>
    </location>
</feature>
<dbReference type="RefSeq" id="WP_368846692.1">
    <property type="nucleotide sequence ID" value="NZ_CP194411.1"/>
</dbReference>
<keyword evidence="2" id="KW-0813">Transport</keyword>
<feature type="transmembrane region" description="Helical" evidence="3">
    <location>
        <begin position="291"/>
        <end position="314"/>
    </location>
</feature>
<evidence type="ECO:0000256" key="2">
    <source>
        <dbReference type="ARBA" id="ARBA00022448"/>
    </source>
</evidence>
<dbReference type="InterPro" id="IPR038770">
    <property type="entry name" value="Na+/solute_symporter_sf"/>
</dbReference>
<gene>
    <name evidence="4" type="ORF">QCO44_04880</name>
</gene>